<organism evidence="1 2">
    <name type="scientific">Photobacterium phosphoreum</name>
    <dbReference type="NCBI Taxonomy" id="659"/>
    <lineage>
        <taxon>Bacteria</taxon>
        <taxon>Pseudomonadati</taxon>
        <taxon>Pseudomonadota</taxon>
        <taxon>Gammaproteobacteria</taxon>
        <taxon>Vibrionales</taxon>
        <taxon>Vibrionaceae</taxon>
        <taxon>Photobacterium</taxon>
    </lineage>
</organism>
<evidence type="ECO:0000313" key="1">
    <source>
        <dbReference type="EMBL" id="MCF2304074.1"/>
    </source>
</evidence>
<accession>A0AAW5A4N1</accession>
<dbReference type="EMBL" id="WMCP01000042">
    <property type="protein sequence ID" value="MCF2304074.1"/>
    <property type="molecule type" value="Genomic_DNA"/>
</dbReference>
<evidence type="ECO:0000313" key="2">
    <source>
        <dbReference type="Proteomes" id="UP000813876"/>
    </source>
</evidence>
<name>A0AAW5A4N1_PHOPO</name>
<protein>
    <submittedName>
        <fullName evidence="1">Uncharacterized protein</fullName>
    </submittedName>
</protein>
<comment type="caution">
    <text evidence="1">The sequence shown here is derived from an EMBL/GenBank/DDBJ whole genome shotgun (WGS) entry which is preliminary data.</text>
</comment>
<gene>
    <name evidence="1" type="ORF">GLP33_20430</name>
</gene>
<reference evidence="1" key="1">
    <citation type="submission" date="2019-11" db="EMBL/GenBank/DDBJ databases">
        <title>Comparative genomics of photobacteria reveal adaptation to distinct habitats.</title>
        <authorList>
            <person name="Fuertes-Perez S."/>
            <person name="Hilgarth M."/>
            <person name="Vogel R.F."/>
        </authorList>
    </citation>
    <scope>NUCLEOTIDE SEQUENCE</scope>
    <source>
        <strain evidence="1">TMW2.2145</strain>
    </source>
</reference>
<dbReference type="Proteomes" id="UP000813876">
    <property type="component" value="Unassembled WGS sequence"/>
</dbReference>
<proteinExistence type="predicted"/>
<dbReference type="RefSeq" id="WP_232581745.1">
    <property type="nucleotide sequence ID" value="NZ_WMCP01000042.1"/>
</dbReference>
<dbReference type="AlphaFoldDB" id="A0AAW5A4N1"/>
<sequence length="55" mass="6017">MIKLPLILSNELILIKALIFIVFILKEKIVNSVNELLGLSDPKAVQADQVSDNAA</sequence>